<dbReference type="InterPro" id="IPR050959">
    <property type="entry name" value="MarA-like"/>
</dbReference>
<proteinExistence type="predicted"/>
<sequence length="298" mass="33826">MEWLTCIKGAIDYMENNLLTVESPEDVAGYLNVSTLYLQKGFQIITGYNIGEYIRNRRLYLAAVQLADSGEKIIDVALTYGYETPESFTKAFTRFHGATPSEIRKDRTRIKTFLPLRVHIIVQGGYDMDFVVEKMAAFKVIGFSREFLFDTSYAEIPKFWDEVTEKCGKNLLAGNAPANELEQAVYDNRIGEFGVCIDDIGKDGKFRYMIAGRYVGGNVPEDMELYEIPATLWAKFKCVGALPTALQTVNTQIWNEWLPGNSEYELDGKFNVEWYSNSGNMQGADYQSAVWMPVKSKE</sequence>
<dbReference type="SUPFAM" id="SSF55136">
    <property type="entry name" value="Probable bacterial effector-binding domain"/>
    <property type="match status" value="1"/>
</dbReference>
<protein>
    <submittedName>
        <fullName evidence="5">Transcription activator, AraC family</fullName>
    </submittedName>
</protein>
<dbReference type="InterPro" id="IPR011256">
    <property type="entry name" value="Reg_factor_effector_dom_sf"/>
</dbReference>
<dbReference type="SUPFAM" id="SSF46689">
    <property type="entry name" value="Homeodomain-like"/>
    <property type="match status" value="1"/>
</dbReference>
<dbReference type="PROSITE" id="PS01124">
    <property type="entry name" value="HTH_ARAC_FAMILY_2"/>
    <property type="match status" value="1"/>
</dbReference>
<evidence type="ECO:0000256" key="2">
    <source>
        <dbReference type="ARBA" id="ARBA00023125"/>
    </source>
</evidence>
<dbReference type="GO" id="GO:0043565">
    <property type="term" value="F:sequence-specific DNA binding"/>
    <property type="evidence" value="ECO:0007669"/>
    <property type="project" value="InterPro"/>
</dbReference>
<evidence type="ECO:0000259" key="4">
    <source>
        <dbReference type="PROSITE" id="PS01124"/>
    </source>
</evidence>
<dbReference type="PANTHER" id="PTHR47504:SF5">
    <property type="entry name" value="RIGHT ORIGIN-BINDING PROTEIN"/>
    <property type="match status" value="1"/>
</dbReference>
<feature type="domain" description="HTH araC/xylS-type" evidence="4">
    <location>
        <begin position="8"/>
        <end position="106"/>
    </location>
</feature>
<dbReference type="InterPro" id="IPR010499">
    <property type="entry name" value="AraC_E-bd"/>
</dbReference>
<dbReference type="Gene3D" id="3.20.80.10">
    <property type="entry name" value="Regulatory factor, effector binding domain"/>
    <property type="match status" value="1"/>
</dbReference>
<evidence type="ECO:0000256" key="1">
    <source>
        <dbReference type="ARBA" id="ARBA00023015"/>
    </source>
</evidence>
<dbReference type="EMBL" id="CZAB01000034">
    <property type="protein sequence ID" value="CUP45153.1"/>
    <property type="molecule type" value="Genomic_DNA"/>
</dbReference>
<dbReference type="Proteomes" id="UP000095512">
    <property type="component" value="Unassembled WGS sequence"/>
</dbReference>
<name>A0A174N931_9FIRM</name>
<dbReference type="PRINTS" id="PR00032">
    <property type="entry name" value="HTHARAC"/>
</dbReference>
<dbReference type="PROSITE" id="PS00041">
    <property type="entry name" value="HTH_ARAC_FAMILY_1"/>
    <property type="match status" value="1"/>
</dbReference>
<dbReference type="InterPro" id="IPR018062">
    <property type="entry name" value="HTH_AraC-typ_CS"/>
</dbReference>
<organism evidence="5 6">
    <name type="scientific">Enterocloster clostridioformis</name>
    <dbReference type="NCBI Taxonomy" id="1531"/>
    <lineage>
        <taxon>Bacteria</taxon>
        <taxon>Bacillati</taxon>
        <taxon>Bacillota</taxon>
        <taxon>Clostridia</taxon>
        <taxon>Lachnospirales</taxon>
        <taxon>Lachnospiraceae</taxon>
        <taxon>Enterocloster</taxon>
    </lineage>
</organism>
<dbReference type="InterPro" id="IPR009057">
    <property type="entry name" value="Homeodomain-like_sf"/>
</dbReference>
<dbReference type="GO" id="GO:0003700">
    <property type="term" value="F:DNA-binding transcription factor activity"/>
    <property type="evidence" value="ECO:0007669"/>
    <property type="project" value="InterPro"/>
</dbReference>
<dbReference type="PANTHER" id="PTHR47504">
    <property type="entry name" value="RIGHT ORIGIN-BINDING PROTEIN"/>
    <property type="match status" value="1"/>
</dbReference>
<dbReference type="SMART" id="SM00342">
    <property type="entry name" value="HTH_ARAC"/>
    <property type="match status" value="1"/>
</dbReference>
<gene>
    <name evidence="5" type="primary">tetD_2</name>
    <name evidence="5" type="ORF">ERS852480_03361</name>
</gene>
<evidence type="ECO:0000313" key="6">
    <source>
        <dbReference type="Proteomes" id="UP000095512"/>
    </source>
</evidence>
<dbReference type="InterPro" id="IPR029441">
    <property type="entry name" value="Cass2"/>
</dbReference>
<dbReference type="InterPro" id="IPR018060">
    <property type="entry name" value="HTH_AraC"/>
</dbReference>
<dbReference type="Pfam" id="PF12833">
    <property type="entry name" value="HTH_18"/>
    <property type="match status" value="1"/>
</dbReference>
<dbReference type="Gene3D" id="1.10.10.60">
    <property type="entry name" value="Homeodomain-like"/>
    <property type="match status" value="2"/>
</dbReference>
<accession>A0A174N931</accession>
<keyword evidence="3" id="KW-0804">Transcription</keyword>
<keyword evidence="2" id="KW-0238">DNA-binding</keyword>
<dbReference type="Pfam" id="PF14526">
    <property type="entry name" value="Cass2"/>
    <property type="match status" value="1"/>
</dbReference>
<dbReference type="AlphaFoldDB" id="A0A174N931"/>
<evidence type="ECO:0000313" key="5">
    <source>
        <dbReference type="EMBL" id="CUP45153.1"/>
    </source>
</evidence>
<dbReference type="RefSeq" id="WP_057572298.1">
    <property type="nucleotide sequence ID" value="NZ_CZAB01000034.1"/>
</dbReference>
<evidence type="ECO:0000256" key="3">
    <source>
        <dbReference type="ARBA" id="ARBA00023163"/>
    </source>
</evidence>
<keyword evidence="1" id="KW-0805">Transcription regulation</keyword>
<dbReference type="SMART" id="SM00871">
    <property type="entry name" value="AraC_E_bind"/>
    <property type="match status" value="1"/>
</dbReference>
<dbReference type="InterPro" id="IPR020449">
    <property type="entry name" value="Tscrpt_reg_AraC-type_HTH"/>
</dbReference>
<reference evidence="5 6" key="1">
    <citation type="submission" date="2015-09" db="EMBL/GenBank/DDBJ databases">
        <authorList>
            <consortium name="Pathogen Informatics"/>
        </authorList>
    </citation>
    <scope>NUCLEOTIDE SEQUENCE [LARGE SCALE GENOMIC DNA]</scope>
    <source>
        <strain evidence="5 6">2789STDY5834865</strain>
    </source>
</reference>